<keyword evidence="1" id="KW-0175">Coiled coil</keyword>
<accession>A0A8J1UPG5</accession>
<gene>
    <name evidence="3" type="ORF">OFUS_LOCUS7234</name>
</gene>
<comment type="caution">
    <text evidence="3">The sequence shown here is derived from an EMBL/GenBank/DDBJ whole genome shotgun (WGS) entry which is preliminary data.</text>
</comment>
<feature type="region of interest" description="Disordered" evidence="2">
    <location>
        <begin position="255"/>
        <end position="285"/>
    </location>
</feature>
<sequence length="585" mass="65730">MVLKKTGGKTDWLNIVFICSCCKDQWSTIKAGKLPKDNYKEEDIVNIKGCQAKIQLIADKKKEITDEIKRRYEEDPKEMCSKVCQEIDSAFIQCRDDLQKIAQDQQCREERHKAYMKGGKHRQALLHVGLSVGSLNQFTDDETEYAMVKLRKLALPTDVKRDDYCLLVLLPYLLEEVVKRRGISDREGANAIPMEESGEERIINDSLPDNSGDDDDEIPLSAVLKKKKPQKGRKRRALVYNFSDDDETDVAELIGKNKKVAPSDSESSLPKPKPIRRKKPQLQVEPNRALALANMMRSVEQFNQLQNATCKTQGNSQSSGDTTPSTDETSEKIRVIQQQMQTTISRLNSLENDVSRQKEEIGIIREQTNSINSKNDCILAALARIEEKQTVTPVIEVPQEPVLEIPTEAEERNLMLDLTSALATVNSGGYLDLVNDCPPPPPPPSEPAQQPQRTFWTDMPTGYPMALLPATEEEKAIIGLKAIPHSLKSEITGIQDDIKAARTLINAMMTKRELSSTTPSGKSTDATKIIIGKTSCIGIRHDLMFDYLIINRGMKRTQVNAVLSTRNREVYRLLQRQKLATGINN</sequence>
<evidence type="ECO:0000313" key="4">
    <source>
        <dbReference type="Proteomes" id="UP000749559"/>
    </source>
</evidence>
<protein>
    <submittedName>
        <fullName evidence="3">Uncharacterized protein</fullName>
    </submittedName>
</protein>
<feature type="region of interest" description="Disordered" evidence="2">
    <location>
        <begin position="309"/>
        <end position="330"/>
    </location>
</feature>
<dbReference type="AlphaFoldDB" id="A0A8J1UPG5"/>
<feature type="region of interest" description="Disordered" evidence="2">
    <location>
        <begin position="189"/>
        <end position="229"/>
    </location>
</feature>
<evidence type="ECO:0000313" key="3">
    <source>
        <dbReference type="EMBL" id="CAH1780551.1"/>
    </source>
</evidence>
<evidence type="ECO:0000256" key="2">
    <source>
        <dbReference type="SAM" id="MobiDB-lite"/>
    </source>
</evidence>
<keyword evidence="4" id="KW-1185">Reference proteome</keyword>
<name>A0A8J1UPG5_OWEFU</name>
<evidence type="ECO:0000256" key="1">
    <source>
        <dbReference type="SAM" id="Coils"/>
    </source>
</evidence>
<dbReference type="Proteomes" id="UP000749559">
    <property type="component" value="Unassembled WGS sequence"/>
</dbReference>
<reference evidence="3" key="1">
    <citation type="submission" date="2022-03" db="EMBL/GenBank/DDBJ databases">
        <authorList>
            <person name="Martin C."/>
        </authorList>
    </citation>
    <scope>NUCLEOTIDE SEQUENCE</scope>
</reference>
<organism evidence="3 4">
    <name type="scientific">Owenia fusiformis</name>
    <name type="common">Polychaete worm</name>
    <dbReference type="NCBI Taxonomy" id="6347"/>
    <lineage>
        <taxon>Eukaryota</taxon>
        <taxon>Metazoa</taxon>
        <taxon>Spiralia</taxon>
        <taxon>Lophotrochozoa</taxon>
        <taxon>Annelida</taxon>
        <taxon>Polychaeta</taxon>
        <taxon>Sedentaria</taxon>
        <taxon>Canalipalpata</taxon>
        <taxon>Sabellida</taxon>
        <taxon>Oweniida</taxon>
        <taxon>Oweniidae</taxon>
        <taxon>Owenia</taxon>
    </lineage>
</organism>
<proteinExistence type="predicted"/>
<dbReference type="EMBL" id="CAIIXF020000003">
    <property type="protein sequence ID" value="CAH1780551.1"/>
    <property type="molecule type" value="Genomic_DNA"/>
</dbReference>
<feature type="compositionally biased region" description="Polar residues" evidence="2">
    <location>
        <begin position="309"/>
        <end position="327"/>
    </location>
</feature>
<feature type="coiled-coil region" evidence="1">
    <location>
        <begin position="333"/>
        <end position="367"/>
    </location>
</feature>